<dbReference type="AlphaFoldDB" id="A0A2H0LQT0"/>
<evidence type="ECO:0000259" key="7">
    <source>
        <dbReference type="PROSITE" id="PS51790"/>
    </source>
</evidence>
<feature type="binding site" evidence="6">
    <location>
        <position position="98"/>
    </location>
    <ligand>
        <name>Zn(2+)</name>
        <dbReference type="ChEBI" id="CHEBI:29105"/>
    </ligand>
</feature>
<name>A0A2H0LQT0_9BACT</name>
<dbReference type="SUPFAM" id="SSF51316">
    <property type="entry name" value="Mss4-like"/>
    <property type="match status" value="1"/>
</dbReference>
<dbReference type="Proteomes" id="UP000230859">
    <property type="component" value="Unassembled WGS sequence"/>
</dbReference>
<evidence type="ECO:0000256" key="6">
    <source>
        <dbReference type="HAMAP-Rule" id="MF_01400"/>
    </source>
</evidence>
<gene>
    <name evidence="6 8" type="primary">msrB</name>
    <name evidence="8" type="ORF">COV74_03795</name>
</gene>
<dbReference type="Pfam" id="PF01641">
    <property type="entry name" value="SelR"/>
    <property type="match status" value="1"/>
</dbReference>
<comment type="cofactor">
    <cofactor evidence="6">
        <name>Zn(2+)</name>
        <dbReference type="ChEBI" id="CHEBI:29105"/>
    </cofactor>
    <text evidence="6">Binds 1 zinc ion per subunit. The zinc ion is important for the structural integrity of the protein.</text>
</comment>
<organism evidence="8 9">
    <name type="scientific">Candidatus Abzuiibacterium crystallinum</name>
    <dbReference type="NCBI Taxonomy" id="1974748"/>
    <lineage>
        <taxon>Bacteria</taxon>
        <taxon>Pseudomonadati</taxon>
        <taxon>Candidatus Omnitrophota</taxon>
        <taxon>Candidatus Abzuiibacterium</taxon>
    </lineage>
</organism>
<dbReference type="InterPro" id="IPR011057">
    <property type="entry name" value="Mss4-like_sf"/>
</dbReference>
<dbReference type="GO" id="GO:0006979">
    <property type="term" value="P:response to oxidative stress"/>
    <property type="evidence" value="ECO:0007669"/>
    <property type="project" value="InterPro"/>
</dbReference>
<keyword evidence="2 6" id="KW-0479">Metal-binding</keyword>
<accession>A0A2H0LQT0</accession>
<evidence type="ECO:0000256" key="2">
    <source>
        <dbReference type="ARBA" id="ARBA00022723"/>
    </source>
</evidence>
<proteinExistence type="inferred from homology"/>
<dbReference type="Gene3D" id="2.170.150.20">
    <property type="entry name" value="Peptide methionine sulfoxide reductase"/>
    <property type="match status" value="1"/>
</dbReference>
<keyword evidence="4 6" id="KW-0560">Oxidoreductase</keyword>
<dbReference type="GO" id="GO:0030091">
    <property type="term" value="P:protein repair"/>
    <property type="evidence" value="ECO:0007669"/>
    <property type="project" value="InterPro"/>
</dbReference>
<evidence type="ECO:0000256" key="1">
    <source>
        <dbReference type="ARBA" id="ARBA00007174"/>
    </source>
</evidence>
<evidence type="ECO:0000256" key="5">
    <source>
        <dbReference type="ARBA" id="ARBA00048488"/>
    </source>
</evidence>
<feature type="binding site" evidence="6">
    <location>
        <position position="49"/>
    </location>
    <ligand>
        <name>Zn(2+)</name>
        <dbReference type="ChEBI" id="CHEBI:29105"/>
    </ligand>
</feature>
<evidence type="ECO:0000256" key="4">
    <source>
        <dbReference type="ARBA" id="ARBA00023002"/>
    </source>
</evidence>
<dbReference type="PANTHER" id="PTHR10173">
    <property type="entry name" value="METHIONINE SULFOXIDE REDUCTASE"/>
    <property type="match status" value="1"/>
</dbReference>
<dbReference type="GO" id="GO:0033743">
    <property type="term" value="F:peptide-methionine (R)-S-oxide reductase activity"/>
    <property type="evidence" value="ECO:0007669"/>
    <property type="project" value="UniProtKB-UniRule"/>
</dbReference>
<evidence type="ECO:0000256" key="3">
    <source>
        <dbReference type="ARBA" id="ARBA00022833"/>
    </source>
</evidence>
<reference evidence="8 9" key="1">
    <citation type="submission" date="2017-09" db="EMBL/GenBank/DDBJ databases">
        <title>Depth-based differentiation of microbial function through sediment-hosted aquifers and enrichment of novel symbionts in the deep terrestrial subsurface.</title>
        <authorList>
            <person name="Probst A.J."/>
            <person name="Ladd B."/>
            <person name="Jarett J.K."/>
            <person name="Geller-Mcgrath D.E."/>
            <person name="Sieber C.M."/>
            <person name="Emerson J.B."/>
            <person name="Anantharaman K."/>
            <person name="Thomas B.C."/>
            <person name="Malmstrom R."/>
            <person name="Stieglmeier M."/>
            <person name="Klingl A."/>
            <person name="Woyke T."/>
            <person name="Ryan C.M."/>
            <person name="Banfield J.F."/>
        </authorList>
    </citation>
    <scope>NUCLEOTIDE SEQUENCE [LARGE SCALE GENOMIC DNA]</scope>
    <source>
        <strain evidence="8">CG11_big_fil_rev_8_21_14_0_20_45_26</strain>
    </source>
</reference>
<comment type="caution">
    <text evidence="8">The sequence shown here is derived from an EMBL/GenBank/DDBJ whole genome shotgun (WGS) entry which is preliminary data.</text>
</comment>
<protein>
    <recommendedName>
        <fullName evidence="6">Peptide methionine sulfoxide reductase MsrB</fullName>
        <ecNumber evidence="6">1.8.4.12</ecNumber>
    </recommendedName>
    <alternativeName>
        <fullName evidence="6">Peptide-methionine (R)-S-oxide reductase</fullName>
    </alternativeName>
</protein>
<dbReference type="NCBIfam" id="TIGR00357">
    <property type="entry name" value="peptide-methionine (R)-S-oxide reductase MsrB"/>
    <property type="match status" value="1"/>
</dbReference>
<dbReference type="EC" id="1.8.4.12" evidence="6"/>
<comment type="catalytic activity">
    <reaction evidence="5 6">
        <text>L-methionyl-[protein] + [thioredoxin]-disulfide + H2O = L-methionyl-(R)-S-oxide-[protein] + [thioredoxin]-dithiol</text>
        <dbReference type="Rhea" id="RHEA:24164"/>
        <dbReference type="Rhea" id="RHEA-COMP:10698"/>
        <dbReference type="Rhea" id="RHEA-COMP:10700"/>
        <dbReference type="Rhea" id="RHEA-COMP:12313"/>
        <dbReference type="Rhea" id="RHEA-COMP:12314"/>
        <dbReference type="ChEBI" id="CHEBI:15377"/>
        <dbReference type="ChEBI" id="CHEBI:16044"/>
        <dbReference type="ChEBI" id="CHEBI:29950"/>
        <dbReference type="ChEBI" id="CHEBI:45764"/>
        <dbReference type="ChEBI" id="CHEBI:50058"/>
        <dbReference type="EC" id="1.8.4.12"/>
    </reaction>
</comment>
<evidence type="ECO:0000313" key="9">
    <source>
        <dbReference type="Proteomes" id="UP000230859"/>
    </source>
</evidence>
<feature type="binding site" evidence="6">
    <location>
        <position position="101"/>
    </location>
    <ligand>
        <name>Zn(2+)</name>
        <dbReference type="ChEBI" id="CHEBI:29105"/>
    </ligand>
</feature>
<sequence>MNVPKVKHSDDEWKQKLSPEQYHILREKGTERAFTGKLWDNKAKGMYVCAACKTALFSSDAKYDSKTGWPSFYEPVAKENVATGSDNSFFMKRTEVHCARCGGHLGHIFDDGPEPTGKRYCINSASLDFTPMNEKSG</sequence>
<feature type="active site" description="Nucleophile" evidence="6">
    <location>
        <position position="121"/>
    </location>
</feature>
<dbReference type="GO" id="GO:0005737">
    <property type="term" value="C:cytoplasm"/>
    <property type="evidence" value="ECO:0007669"/>
    <property type="project" value="TreeGrafter"/>
</dbReference>
<keyword evidence="3 6" id="KW-0862">Zinc</keyword>
<evidence type="ECO:0000313" key="8">
    <source>
        <dbReference type="EMBL" id="PIQ86716.1"/>
    </source>
</evidence>
<dbReference type="InterPro" id="IPR028427">
    <property type="entry name" value="Met_Sox_Rdtase_MsrB"/>
</dbReference>
<feature type="domain" description="MsrB" evidence="7">
    <location>
        <begin position="10"/>
        <end position="132"/>
    </location>
</feature>
<dbReference type="PANTHER" id="PTHR10173:SF52">
    <property type="entry name" value="METHIONINE-R-SULFOXIDE REDUCTASE B1"/>
    <property type="match status" value="1"/>
</dbReference>
<dbReference type="FunFam" id="2.170.150.20:FF:000001">
    <property type="entry name" value="Peptide methionine sulfoxide reductase MsrB"/>
    <property type="match status" value="1"/>
</dbReference>
<dbReference type="HAMAP" id="MF_01400">
    <property type="entry name" value="MsrB"/>
    <property type="match status" value="1"/>
</dbReference>
<dbReference type="GO" id="GO:0008270">
    <property type="term" value="F:zinc ion binding"/>
    <property type="evidence" value="ECO:0007669"/>
    <property type="project" value="UniProtKB-UniRule"/>
</dbReference>
<dbReference type="EMBL" id="PCVY01000037">
    <property type="protein sequence ID" value="PIQ86716.1"/>
    <property type="molecule type" value="Genomic_DNA"/>
</dbReference>
<dbReference type="InterPro" id="IPR002579">
    <property type="entry name" value="Met_Sox_Rdtase_MsrB_dom"/>
</dbReference>
<feature type="binding site" evidence="6">
    <location>
        <position position="52"/>
    </location>
    <ligand>
        <name>Zn(2+)</name>
        <dbReference type="ChEBI" id="CHEBI:29105"/>
    </ligand>
</feature>
<dbReference type="PROSITE" id="PS51790">
    <property type="entry name" value="MSRB"/>
    <property type="match status" value="1"/>
</dbReference>
<comment type="similarity">
    <text evidence="1 6">Belongs to the MsrB Met sulfoxide reductase family.</text>
</comment>